<protein>
    <recommendedName>
        <fullName evidence="6">Beta-lactamase-related domain-containing protein</fullName>
    </recommendedName>
</protein>
<evidence type="ECO:0008006" key="6">
    <source>
        <dbReference type="Google" id="ProtNLM"/>
    </source>
</evidence>
<name>G2Q4N1_THET4</name>
<dbReference type="PANTHER" id="PTHR46825">
    <property type="entry name" value="D-ALANYL-D-ALANINE-CARBOXYPEPTIDASE/ENDOPEPTIDASE AMPH"/>
    <property type="match status" value="1"/>
</dbReference>
<dbReference type="Gene3D" id="2.40.128.600">
    <property type="match status" value="1"/>
</dbReference>
<reference evidence="4 5" key="1">
    <citation type="journal article" date="2011" name="Nat. Biotechnol.">
        <title>Comparative genomic analysis of the thermophilic biomass-degrading fungi Myceliophthora thermophila and Thielavia terrestris.</title>
        <authorList>
            <person name="Berka R.M."/>
            <person name="Grigoriev I.V."/>
            <person name="Otillar R."/>
            <person name="Salamov A."/>
            <person name="Grimwood J."/>
            <person name="Reid I."/>
            <person name="Ishmael N."/>
            <person name="John T."/>
            <person name="Darmond C."/>
            <person name="Moisan M.-C."/>
            <person name="Henrissat B."/>
            <person name="Coutinho P.M."/>
            <person name="Lombard V."/>
            <person name="Natvig D.O."/>
            <person name="Lindquist E."/>
            <person name="Schmutz J."/>
            <person name="Lucas S."/>
            <person name="Harris P."/>
            <person name="Powlowski J."/>
            <person name="Bellemare A."/>
            <person name="Taylor D."/>
            <person name="Butler G."/>
            <person name="de Vries R.P."/>
            <person name="Allijn I.E."/>
            <person name="van den Brink J."/>
            <person name="Ushinsky S."/>
            <person name="Storms R."/>
            <person name="Powell A.J."/>
            <person name="Paulsen I.T."/>
            <person name="Elbourne L.D.H."/>
            <person name="Baker S.E."/>
            <person name="Magnuson J."/>
            <person name="LaBoissiere S."/>
            <person name="Clutterbuck A.J."/>
            <person name="Martinez D."/>
            <person name="Wogulis M."/>
            <person name="de Leon A.L."/>
            <person name="Rey M.W."/>
            <person name="Tsang A."/>
        </authorList>
    </citation>
    <scope>NUCLEOTIDE SEQUENCE [LARGE SCALE GENOMIC DNA]</scope>
    <source>
        <strain evidence="5">ATCC 42464 / BCRC 31852 / DSM 1799</strain>
    </source>
</reference>
<evidence type="ECO:0000313" key="4">
    <source>
        <dbReference type="EMBL" id="AEO54520.1"/>
    </source>
</evidence>
<gene>
    <name evidence="4" type="ORF">MYCTH_2297170</name>
</gene>
<sequence length="559" mass="61519">MGSFLSQPSGRHAQKTDRDILAKLRRSRRVIDRILSITGAPSVSVRVIRGGKTLYTAHHGFRDVERRLAPDNDTLHNINSMSKAFISALAAIIADTGALNLTDPVATHLPDFSFKDKGLAHQLTILDLLSHRSGLNNPDAIWLGSRNSLLLTKEDAWRMLATLEQVAPTRSSFIYNNWAYMLVGGILEEVTGRRLADLLHSYIFEPLGMTRTGTAWDPADCNTAKSYSVLSNLSLVEIPPPQLGAGTAMEAPGGIKSTISDLSRFYTAFLSAVMDDFRQPTGGGGGEPPLTRPSIFRSCGELITHHSTIPPASLREQGYGLGWARAQLPGPMGRIGLNPAIGDPPDVGKGAPSTLVLYHNGSMPGSTTCVCLVPSEDVVILVLQNSITAVDTADIVCQLVLELLLNPTQPIDFESQARALTREAVARQGRVGAELLARRELGTTPSKPLRAYAGVYRNYVHTFSIEIRARGDRLCMRLQGLASEEFWLSHYEHDTFCWWMPHDEIMRRGRYTEYGPEHYLISFSLTAGGKVGALHWAWDPARLDRPEVFTKETFVLQKE</sequence>
<dbReference type="KEGG" id="mtm:MYCTH_2297170"/>
<evidence type="ECO:0000259" key="3">
    <source>
        <dbReference type="Pfam" id="PF11954"/>
    </source>
</evidence>
<dbReference type="RefSeq" id="XP_003659765.1">
    <property type="nucleotide sequence ID" value="XM_003659717.1"/>
</dbReference>
<dbReference type="OMA" id="WWMPYDE"/>
<comment type="similarity">
    <text evidence="1">Belongs to the peptidase S12 family.</text>
</comment>
<dbReference type="Pfam" id="PF11954">
    <property type="entry name" value="DUF3471"/>
    <property type="match status" value="1"/>
</dbReference>
<feature type="domain" description="Peptidase S12 Pab87-related C-terminal" evidence="3">
    <location>
        <begin position="439"/>
        <end position="550"/>
    </location>
</feature>
<organism evidence="4 5">
    <name type="scientific">Thermothelomyces thermophilus (strain ATCC 42464 / BCRC 31852 / DSM 1799)</name>
    <name type="common">Sporotrichum thermophile</name>
    <dbReference type="NCBI Taxonomy" id="573729"/>
    <lineage>
        <taxon>Eukaryota</taxon>
        <taxon>Fungi</taxon>
        <taxon>Dikarya</taxon>
        <taxon>Ascomycota</taxon>
        <taxon>Pezizomycotina</taxon>
        <taxon>Sordariomycetes</taxon>
        <taxon>Sordariomycetidae</taxon>
        <taxon>Sordariales</taxon>
        <taxon>Chaetomiaceae</taxon>
        <taxon>Thermothelomyces</taxon>
    </lineage>
</organism>
<dbReference type="Pfam" id="PF00144">
    <property type="entry name" value="Beta-lactamase"/>
    <property type="match status" value="1"/>
</dbReference>
<dbReference type="InterPro" id="IPR001466">
    <property type="entry name" value="Beta-lactam-related"/>
</dbReference>
<accession>G2Q4N1</accession>
<dbReference type="Gene3D" id="3.40.710.10">
    <property type="entry name" value="DD-peptidase/beta-lactamase superfamily"/>
    <property type="match status" value="1"/>
</dbReference>
<dbReference type="Proteomes" id="UP000007322">
    <property type="component" value="Chromosome 1"/>
</dbReference>
<dbReference type="EMBL" id="CP003002">
    <property type="protein sequence ID" value="AEO54520.1"/>
    <property type="molecule type" value="Genomic_DNA"/>
</dbReference>
<dbReference type="InParanoid" id="G2Q4N1"/>
<dbReference type="PANTHER" id="PTHR46825:SF9">
    <property type="entry name" value="BETA-LACTAMASE-RELATED DOMAIN-CONTAINING PROTEIN"/>
    <property type="match status" value="1"/>
</dbReference>
<dbReference type="HOGENOM" id="CLU_020027_14_2_1"/>
<dbReference type="OrthoDB" id="4575146at2759"/>
<dbReference type="eggNOG" id="ENOG502QQBX">
    <property type="taxonomic scope" value="Eukaryota"/>
</dbReference>
<evidence type="ECO:0000259" key="2">
    <source>
        <dbReference type="Pfam" id="PF00144"/>
    </source>
</evidence>
<dbReference type="GeneID" id="11508973"/>
<dbReference type="VEuPathDB" id="FungiDB:MYCTH_2297170"/>
<feature type="domain" description="Beta-lactamase-related" evidence="2">
    <location>
        <begin position="30"/>
        <end position="386"/>
    </location>
</feature>
<dbReference type="AlphaFoldDB" id="G2Q4N1"/>
<evidence type="ECO:0000313" key="5">
    <source>
        <dbReference type="Proteomes" id="UP000007322"/>
    </source>
</evidence>
<dbReference type="InterPro" id="IPR012338">
    <property type="entry name" value="Beta-lactam/transpept-like"/>
</dbReference>
<evidence type="ECO:0000256" key="1">
    <source>
        <dbReference type="ARBA" id="ARBA00038215"/>
    </source>
</evidence>
<proteinExistence type="inferred from homology"/>
<dbReference type="InterPro" id="IPR050491">
    <property type="entry name" value="AmpC-like"/>
</dbReference>
<dbReference type="InterPro" id="IPR021860">
    <property type="entry name" value="Peptidase_S12_Pab87-rel_C"/>
</dbReference>
<keyword evidence="5" id="KW-1185">Reference proteome</keyword>
<dbReference type="SUPFAM" id="SSF56601">
    <property type="entry name" value="beta-lactamase/transpeptidase-like"/>
    <property type="match status" value="1"/>
</dbReference>